<dbReference type="EMBL" id="CP071709">
    <property type="protein sequence ID" value="QVY63824.1"/>
    <property type="molecule type" value="Genomic_DNA"/>
</dbReference>
<evidence type="ECO:0000313" key="3">
    <source>
        <dbReference type="Proteomes" id="UP000679247"/>
    </source>
</evidence>
<feature type="region of interest" description="Disordered" evidence="1">
    <location>
        <begin position="90"/>
        <end position="133"/>
    </location>
</feature>
<sequence length="235" mass="26669">MPLNDQIDRKNTELDMARQELDIIDNTLTQNSEQTVLNTMELQKEVPVKRLLDQLLLNVEKAEIVSDATINEIQLNGTQEDENIDLISEEGTVQYDPETEEEQADPEEIVDEDSETSETGETETPLPNGIKKTSLTLFGESDSYFELEKLLENLLSMERIIKIEELNFTGLQEVYSVEQDTSNVTFEITLAAYYYPALEDLEAELPPVDAPDGSNKSDPLNRFITEEDEDEDDTP</sequence>
<feature type="compositionally biased region" description="Acidic residues" evidence="1">
    <location>
        <begin position="97"/>
        <end position="121"/>
    </location>
</feature>
<organism evidence="2 3">
    <name type="scientific">Cytobacillus gottheilii</name>
    <dbReference type="NCBI Taxonomy" id="859144"/>
    <lineage>
        <taxon>Bacteria</taxon>
        <taxon>Bacillati</taxon>
        <taxon>Bacillota</taxon>
        <taxon>Bacilli</taxon>
        <taxon>Bacillales</taxon>
        <taxon>Bacillaceae</taxon>
        <taxon>Cytobacillus</taxon>
    </lineage>
</organism>
<dbReference type="Proteomes" id="UP000679247">
    <property type="component" value="Chromosome"/>
</dbReference>
<reference evidence="2 3" key="1">
    <citation type="submission" date="2021-03" db="EMBL/GenBank/DDBJ databases">
        <title>The first data on the complete genome of the tetrodotoxin-producing bacterium.</title>
        <authorList>
            <person name="Melnikova D.I."/>
            <person name="Nijland R."/>
            <person name="Magarlamov T.Y."/>
        </authorList>
    </citation>
    <scope>NUCLEOTIDE SEQUENCE [LARGE SCALE GENOMIC DNA]</scope>
    <source>
        <strain evidence="2 3">1839</strain>
    </source>
</reference>
<feature type="compositionally biased region" description="Acidic residues" evidence="1">
    <location>
        <begin position="226"/>
        <end position="235"/>
    </location>
</feature>
<accession>A0ABX8FIM2</accession>
<protein>
    <submittedName>
        <fullName evidence="2">Pilus assembly protein PilO</fullName>
    </submittedName>
</protein>
<evidence type="ECO:0000256" key="1">
    <source>
        <dbReference type="SAM" id="MobiDB-lite"/>
    </source>
</evidence>
<gene>
    <name evidence="2" type="ORF">J1899_16195</name>
</gene>
<proteinExistence type="predicted"/>
<name>A0ABX8FIM2_9BACI</name>
<evidence type="ECO:0000313" key="2">
    <source>
        <dbReference type="EMBL" id="QVY63824.1"/>
    </source>
</evidence>
<keyword evidence="3" id="KW-1185">Reference proteome</keyword>
<feature type="region of interest" description="Disordered" evidence="1">
    <location>
        <begin position="204"/>
        <end position="235"/>
    </location>
</feature>